<keyword evidence="1" id="KW-0560">Oxidoreductase</keyword>
<feature type="non-terminal residue" evidence="2">
    <location>
        <position position="1"/>
    </location>
</feature>
<name>T1AHQ8_9ZZZZ</name>
<reference evidence="2" key="2">
    <citation type="journal article" date="2014" name="ISME J.">
        <title>Microbial stratification in low pH oxic and suboxic macroscopic growths along an acid mine drainage.</title>
        <authorList>
            <person name="Mendez-Garcia C."/>
            <person name="Mesa V."/>
            <person name="Sprenger R.R."/>
            <person name="Richter M."/>
            <person name="Diez M.S."/>
            <person name="Solano J."/>
            <person name="Bargiela R."/>
            <person name="Golyshina O.V."/>
            <person name="Manteca A."/>
            <person name="Ramos J.L."/>
            <person name="Gallego J.R."/>
            <person name="Llorente I."/>
            <person name="Martins Dos Santos V.A."/>
            <person name="Jensen O.N."/>
            <person name="Pelaez A.I."/>
            <person name="Sanchez J."/>
            <person name="Ferrer M."/>
        </authorList>
    </citation>
    <scope>NUCLEOTIDE SEQUENCE</scope>
</reference>
<dbReference type="PANTHER" id="PTHR13932">
    <property type="entry name" value="COPROPORPHYRINIGEN III OXIDASE"/>
    <property type="match status" value="1"/>
</dbReference>
<dbReference type="SUPFAM" id="SSF102114">
    <property type="entry name" value="Radical SAM enzymes"/>
    <property type="match status" value="1"/>
</dbReference>
<dbReference type="InterPro" id="IPR034505">
    <property type="entry name" value="Coproporphyrinogen-III_oxidase"/>
</dbReference>
<dbReference type="GO" id="GO:0005737">
    <property type="term" value="C:cytoplasm"/>
    <property type="evidence" value="ECO:0007669"/>
    <property type="project" value="TreeGrafter"/>
</dbReference>
<sequence>CSVIISRDRGKTADYIDLLASEMALVGPLYSKKRKVVQLHFGGGSPSNLTPSQNRLLFSHINKWFDVDYSQGEISVEIDPRDTHPMNIWPQSGSWGLTGSAWVFRILTPRSNWLSIGFSL</sequence>
<reference evidence="2" key="1">
    <citation type="submission" date="2013-08" db="EMBL/GenBank/DDBJ databases">
        <authorList>
            <person name="Mendez C."/>
            <person name="Richter M."/>
            <person name="Ferrer M."/>
            <person name="Sanchez J."/>
        </authorList>
    </citation>
    <scope>NUCLEOTIDE SEQUENCE</scope>
</reference>
<comment type="caution">
    <text evidence="2">The sequence shown here is derived from an EMBL/GenBank/DDBJ whole genome shotgun (WGS) entry which is preliminary data.</text>
</comment>
<feature type="non-terminal residue" evidence="2">
    <location>
        <position position="120"/>
    </location>
</feature>
<gene>
    <name evidence="2" type="ORF">B1A_11394</name>
</gene>
<dbReference type="InterPro" id="IPR058240">
    <property type="entry name" value="rSAM_sf"/>
</dbReference>
<dbReference type="GO" id="GO:0051989">
    <property type="term" value="F:coproporphyrinogen dehydrogenase activity"/>
    <property type="evidence" value="ECO:0007669"/>
    <property type="project" value="TreeGrafter"/>
</dbReference>
<dbReference type="AlphaFoldDB" id="T1AHQ8"/>
<dbReference type="GO" id="GO:0051539">
    <property type="term" value="F:4 iron, 4 sulfur cluster binding"/>
    <property type="evidence" value="ECO:0007669"/>
    <property type="project" value="TreeGrafter"/>
</dbReference>
<dbReference type="PANTHER" id="PTHR13932:SF6">
    <property type="entry name" value="OXYGEN-INDEPENDENT COPROPORPHYRINOGEN III OXIDASE"/>
    <property type="match status" value="1"/>
</dbReference>
<accession>T1AHQ8</accession>
<proteinExistence type="predicted"/>
<evidence type="ECO:0000256" key="1">
    <source>
        <dbReference type="ARBA" id="ARBA00023002"/>
    </source>
</evidence>
<dbReference type="EMBL" id="AUZX01008146">
    <property type="protein sequence ID" value="EQD56767.1"/>
    <property type="molecule type" value="Genomic_DNA"/>
</dbReference>
<organism evidence="2">
    <name type="scientific">mine drainage metagenome</name>
    <dbReference type="NCBI Taxonomy" id="410659"/>
    <lineage>
        <taxon>unclassified sequences</taxon>
        <taxon>metagenomes</taxon>
        <taxon>ecological metagenomes</taxon>
    </lineage>
</organism>
<protein>
    <submittedName>
        <fullName evidence="2">Oxygen-independent coproporphyrinogen III oxidase</fullName>
    </submittedName>
</protein>
<evidence type="ECO:0000313" key="2">
    <source>
        <dbReference type="EMBL" id="EQD56767.1"/>
    </source>
</evidence>
<dbReference type="GO" id="GO:0006782">
    <property type="term" value="P:protoporphyrinogen IX biosynthetic process"/>
    <property type="evidence" value="ECO:0007669"/>
    <property type="project" value="TreeGrafter"/>
</dbReference>